<name>A0A397UI11_9GLOM</name>
<comment type="caution">
    <text evidence="1">The sequence shown here is derived from an EMBL/GenBank/DDBJ whole genome shotgun (WGS) entry which is preliminary data.</text>
</comment>
<sequence length="106" mass="11242">MVLGKIVEKVCQGSGGVGVVILGRDGIEEGKGVRKGGTGEEWSLKKLMSGRGGVGKELPLGEGLLSSCCVEGEVVREFGGDCIRRIIVEKNDAKLLNFQFSQVSEF</sequence>
<proteinExistence type="predicted"/>
<keyword evidence="2" id="KW-1185">Reference proteome</keyword>
<organism evidence="1 2">
    <name type="scientific">Gigaspora rosea</name>
    <dbReference type="NCBI Taxonomy" id="44941"/>
    <lineage>
        <taxon>Eukaryota</taxon>
        <taxon>Fungi</taxon>
        <taxon>Fungi incertae sedis</taxon>
        <taxon>Mucoromycota</taxon>
        <taxon>Glomeromycotina</taxon>
        <taxon>Glomeromycetes</taxon>
        <taxon>Diversisporales</taxon>
        <taxon>Gigasporaceae</taxon>
        <taxon>Gigaspora</taxon>
    </lineage>
</organism>
<evidence type="ECO:0000313" key="2">
    <source>
        <dbReference type="Proteomes" id="UP000266673"/>
    </source>
</evidence>
<protein>
    <submittedName>
        <fullName evidence="1">Uncharacterized protein</fullName>
    </submittedName>
</protein>
<reference evidence="1 2" key="1">
    <citation type="submission" date="2018-06" db="EMBL/GenBank/DDBJ databases">
        <title>Comparative genomics reveals the genomic features of Rhizophagus irregularis, R. cerebriforme, R. diaphanum and Gigaspora rosea, and their symbiotic lifestyle signature.</title>
        <authorList>
            <person name="Morin E."/>
            <person name="San Clemente H."/>
            <person name="Chen E.C.H."/>
            <person name="De La Providencia I."/>
            <person name="Hainaut M."/>
            <person name="Kuo A."/>
            <person name="Kohler A."/>
            <person name="Murat C."/>
            <person name="Tang N."/>
            <person name="Roy S."/>
            <person name="Loubradou J."/>
            <person name="Henrissat B."/>
            <person name="Grigoriev I.V."/>
            <person name="Corradi N."/>
            <person name="Roux C."/>
            <person name="Martin F.M."/>
        </authorList>
    </citation>
    <scope>NUCLEOTIDE SEQUENCE [LARGE SCALE GENOMIC DNA]</scope>
    <source>
        <strain evidence="1 2">DAOM 194757</strain>
    </source>
</reference>
<dbReference type="Proteomes" id="UP000266673">
    <property type="component" value="Unassembled WGS sequence"/>
</dbReference>
<dbReference type="AlphaFoldDB" id="A0A397UI11"/>
<gene>
    <name evidence="1" type="ORF">C2G38_2207686</name>
</gene>
<evidence type="ECO:0000313" key="1">
    <source>
        <dbReference type="EMBL" id="RIB09850.1"/>
    </source>
</evidence>
<dbReference type="EMBL" id="QKWP01001319">
    <property type="protein sequence ID" value="RIB09850.1"/>
    <property type="molecule type" value="Genomic_DNA"/>
</dbReference>
<accession>A0A397UI11</accession>